<comment type="caution">
    <text evidence="2">The sequence shown here is derived from an EMBL/GenBank/DDBJ whole genome shotgun (WGS) entry which is preliminary data.</text>
</comment>
<dbReference type="PANTHER" id="PTHR22538:SF1">
    <property type="entry name" value="VWFD DOMAIN-CONTAINING PROTEIN"/>
    <property type="match status" value="1"/>
</dbReference>
<evidence type="ECO:0000313" key="3">
    <source>
        <dbReference type="Proteomes" id="UP000277300"/>
    </source>
</evidence>
<dbReference type="InterPro" id="IPR029058">
    <property type="entry name" value="AB_hydrolase_fold"/>
</dbReference>
<dbReference type="Proteomes" id="UP000277300">
    <property type="component" value="Unassembled WGS sequence"/>
</dbReference>
<dbReference type="PANTHER" id="PTHR22538">
    <property type="entry name" value="CILIA- AND FLAGELLA-ASSOCIATED PROTEIN 74"/>
    <property type="match status" value="1"/>
</dbReference>
<protein>
    <submittedName>
        <fullName evidence="2">Uncharacterized protein</fullName>
    </submittedName>
</protein>
<gene>
    <name evidence="1" type="ORF">BBJ29_009575</name>
    <name evidence="2" type="ORF">BBP00_00006310</name>
</gene>
<evidence type="ECO:0000313" key="1">
    <source>
        <dbReference type="EMBL" id="RLN51603.1"/>
    </source>
</evidence>
<evidence type="ECO:0000313" key="4">
    <source>
        <dbReference type="Proteomes" id="UP000284657"/>
    </source>
</evidence>
<evidence type="ECO:0000313" key="2">
    <source>
        <dbReference type="EMBL" id="RLN59806.1"/>
    </source>
</evidence>
<sequence length="415" mass="45855">MQIYGQSTFTMLANPVVSTEATSVLYDAFATFTDDSAIYNYTVVSGIAYLSKRATGFTMHGSDMDIMVEYMESHLDILAPTTDTDKCVAVDSPSSVTSIGRALLTGKPFTPGDTRKLETAFEFSELFNSGEPSCSCKSKPRPCIFIHGLGIGTEETENIDSYPLYWGNMTDHAPCCTSIKYAVLNTLNNSWTSDTQQQKVCDHLLPVSDTSQDTIISDTIVVTHSMGGLMVAGALANGKCSFDKSTSWVATSTPMRGSVASDHFQESCKDQTNILMETFVEQTGFCPPDDGIRSLAYENDSYSNPELNEAYKAAQKVYRMHTSGILCSNGYSGLLSSYQYQYWGLGLMVPHKTDENDGMVEFWSCAGGIPKFEFGDTYLDRYYVTKINHADSSFRVNDARLNKAKMPKKWFKCLL</sequence>
<dbReference type="AlphaFoldDB" id="A0A3F2RLD9"/>
<dbReference type="Gene3D" id="3.40.50.1820">
    <property type="entry name" value="alpha/beta hydrolase"/>
    <property type="match status" value="1"/>
</dbReference>
<name>A0A3F2RLD9_9STRA</name>
<reference evidence="3 4" key="1">
    <citation type="submission" date="2018-07" db="EMBL/GenBank/DDBJ databases">
        <title>Genome sequencing of oomycete isolates from Chile give support for New Zealand origin for Phytophthora kernoviae and make available the first Nothophytophthora sp. genome.</title>
        <authorList>
            <person name="Studholme D.J."/>
            <person name="Sanfuentes E."/>
            <person name="Panda P."/>
            <person name="Hill R."/>
            <person name="Sambles C."/>
            <person name="Grant M."/>
            <person name="Williams N.M."/>
            <person name="Mcdougal R.L."/>
        </authorList>
    </citation>
    <scope>NUCLEOTIDE SEQUENCE [LARGE SCALE GENOMIC DNA]</scope>
    <source>
        <strain evidence="2">Chile6</strain>
        <strain evidence="1">Chile7</strain>
    </source>
</reference>
<organism evidence="2 3">
    <name type="scientific">Phytophthora kernoviae</name>
    <dbReference type="NCBI Taxonomy" id="325452"/>
    <lineage>
        <taxon>Eukaryota</taxon>
        <taxon>Sar</taxon>
        <taxon>Stramenopiles</taxon>
        <taxon>Oomycota</taxon>
        <taxon>Peronosporomycetes</taxon>
        <taxon>Peronosporales</taxon>
        <taxon>Peronosporaceae</taxon>
        <taxon>Phytophthora</taxon>
    </lineage>
</organism>
<dbReference type="OrthoDB" id="95392at2759"/>
<dbReference type="EMBL" id="MBAD02001832">
    <property type="protein sequence ID" value="RLN51603.1"/>
    <property type="molecule type" value="Genomic_DNA"/>
</dbReference>
<accession>A0A3F2RLD9</accession>
<dbReference type="SUPFAM" id="SSF53474">
    <property type="entry name" value="alpha/beta-Hydrolases"/>
    <property type="match status" value="1"/>
</dbReference>
<dbReference type="EMBL" id="MBDO02000210">
    <property type="protein sequence ID" value="RLN59806.1"/>
    <property type="molecule type" value="Genomic_DNA"/>
</dbReference>
<dbReference type="Proteomes" id="UP000284657">
    <property type="component" value="Unassembled WGS sequence"/>
</dbReference>
<proteinExistence type="predicted"/>